<dbReference type="RefSeq" id="WP_189346524.1">
    <property type="nucleotide sequence ID" value="NZ_BMYT01000004.1"/>
</dbReference>
<evidence type="ECO:0000256" key="3">
    <source>
        <dbReference type="SAM" id="Phobius"/>
    </source>
</evidence>
<proteinExistence type="inferred from homology"/>
<feature type="transmembrane region" description="Helical" evidence="3">
    <location>
        <begin position="12"/>
        <end position="32"/>
    </location>
</feature>
<sequence length="165" mass="17976">MKKILGFSLLEAMVAVAIIAILAAMALPSYLFKIIREQIETSIPLIEIAKTPIATAWKTEQIFPVDNNAAGLPPPEKIVSNYVTSVTVEDGAIHMKFGNRANKSLENKILTFRPAVVTDAPVVPITWICANAGAPDKMTLKGTDRTTIDPQNLPLICRSRDKPKP</sequence>
<accession>A0ABQ2XID8</accession>
<dbReference type="InterPro" id="IPR012902">
    <property type="entry name" value="N_methyl_site"/>
</dbReference>
<dbReference type="SUPFAM" id="SSF54523">
    <property type="entry name" value="Pili subunits"/>
    <property type="match status" value="1"/>
</dbReference>
<keyword evidence="3" id="KW-0812">Transmembrane</keyword>
<dbReference type="Pfam" id="PF07963">
    <property type="entry name" value="N_methyl"/>
    <property type="match status" value="1"/>
</dbReference>
<dbReference type="EMBL" id="BMYT01000004">
    <property type="protein sequence ID" value="GGX18139.1"/>
    <property type="molecule type" value="Genomic_DNA"/>
</dbReference>
<comment type="similarity">
    <text evidence="1">Belongs to the N-Me-Phe pilin family.</text>
</comment>
<protein>
    <submittedName>
        <fullName evidence="4">Pilin</fullName>
    </submittedName>
</protein>
<dbReference type="Proteomes" id="UP000620127">
    <property type="component" value="Unassembled WGS sequence"/>
</dbReference>
<dbReference type="Gene3D" id="3.30.700.10">
    <property type="entry name" value="Glycoprotein, Type 4 Pilin"/>
    <property type="match status" value="1"/>
</dbReference>
<keyword evidence="5" id="KW-1185">Reference proteome</keyword>
<keyword evidence="2" id="KW-0488">Methylation</keyword>
<gene>
    <name evidence="4" type="primary">pilE</name>
    <name evidence="4" type="ORF">GCM10011282_25380</name>
</gene>
<evidence type="ECO:0000313" key="5">
    <source>
        <dbReference type="Proteomes" id="UP000620127"/>
    </source>
</evidence>
<reference evidence="5" key="1">
    <citation type="journal article" date="2019" name="Int. J. Syst. Evol. Microbiol.">
        <title>The Global Catalogue of Microorganisms (GCM) 10K type strain sequencing project: providing services to taxonomists for standard genome sequencing and annotation.</title>
        <authorList>
            <consortium name="The Broad Institute Genomics Platform"/>
            <consortium name="The Broad Institute Genome Sequencing Center for Infectious Disease"/>
            <person name="Wu L."/>
            <person name="Ma J."/>
        </authorList>
    </citation>
    <scope>NUCLEOTIDE SEQUENCE [LARGE SCALE GENOMIC DNA]</scope>
    <source>
        <strain evidence="5">KCTC 23916</strain>
    </source>
</reference>
<dbReference type="InterPro" id="IPR001082">
    <property type="entry name" value="Pilin"/>
</dbReference>
<evidence type="ECO:0000256" key="1">
    <source>
        <dbReference type="ARBA" id="ARBA00005233"/>
    </source>
</evidence>
<dbReference type="InterPro" id="IPR045584">
    <property type="entry name" value="Pilin-like"/>
</dbReference>
<dbReference type="NCBIfam" id="TIGR02532">
    <property type="entry name" value="IV_pilin_GFxxxE"/>
    <property type="match status" value="1"/>
</dbReference>
<name>A0ABQ2XID8_9BURK</name>
<evidence type="ECO:0000256" key="2">
    <source>
        <dbReference type="ARBA" id="ARBA00022481"/>
    </source>
</evidence>
<keyword evidence="3" id="KW-1133">Transmembrane helix</keyword>
<organism evidence="4 5">
    <name type="scientific">Undibacterium macrobrachii</name>
    <dbReference type="NCBI Taxonomy" id="1119058"/>
    <lineage>
        <taxon>Bacteria</taxon>
        <taxon>Pseudomonadati</taxon>
        <taxon>Pseudomonadota</taxon>
        <taxon>Betaproteobacteria</taxon>
        <taxon>Burkholderiales</taxon>
        <taxon>Oxalobacteraceae</taxon>
        <taxon>Undibacterium</taxon>
    </lineage>
</organism>
<dbReference type="Pfam" id="PF00114">
    <property type="entry name" value="Pilin"/>
    <property type="match status" value="1"/>
</dbReference>
<evidence type="ECO:0000313" key="4">
    <source>
        <dbReference type="EMBL" id="GGX18139.1"/>
    </source>
</evidence>
<keyword evidence="3" id="KW-0472">Membrane</keyword>
<comment type="caution">
    <text evidence="4">The sequence shown here is derived from an EMBL/GenBank/DDBJ whole genome shotgun (WGS) entry which is preliminary data.</text>
</comment>